<proteinExistence type="predicted"/>
<dbReference type="PANTHER" id="PTHR31327:SF7">
    <property type="entry name" value="PDZ DOMAIN-CONTAINING PROTEIN"/>
    <property type="match status" value="1"/>
</dbReference>
<dbReference type="SUPFAM" id="SSF50156">
    <property type="entry name" value="PDZ domain-like"/>
    <property type="match status" value="1"/>
</dbReference>
<name>A0AAN8F2E4_TRICO</name>
<evidence type="ECO:0000313" key="3">
    <source>
        <dbReference type="Proteomes" id="UP001331761"/>
    </source>
</evidence>
<comment type="caution">
    <text evidence="2">The sequence shown here is derived from an EMBL/GenBank/DDBJ whole genome shotgun (WGS) entry which is preliminary data.</text>
</comment>
<dbReference type="Pfam" id="PF13180">
    <property type="entry name" value="PDZ_2"/>
    <property type="match status" value="1"/>
</dbReference>
<dbReference type="InterPro" id="IPR036034">
    <property type="entry name" value="PDZ_sf"/>
</dbReference>
<evidence type="ECO:0000313" key="2">
    <source>
        <dbReference type="EMBL" id="KAK5966222.1"/>
    </source>
</evidence>
<dbReference type="InterPro" id="IPR040264">
    <property type="entry name" value="T15H9.4-like"/>
</dbReference>
<keyword evidence="3" id="KW-1185">Reference proteome</keyword>
<organism evidence="2 3">
    <name type="scientific">Trichostrongylus colubriformis</name>
    <name type="common">Black scour worm</name>
    <dbReference type="NCBI Taxonomy" id="6319"/>
    <lineage>
        <taxon>Eukaryota</taxon>
        <taxon>Metazoa</taxon>
        <taxon>Ecdysozoa</taxon>
        <taxon>Nematoda</taxon>
        <taxon>Chromadorea</taxon>
        <taxon>Rhabditida</taxon>
        <taxon>Rhabditina</taxon>
        <taxon>Rhabditomorpha</taxon>
        <taxon>Strongyloidea</taxon>
        <taxon>Trichostrongylidae</taxon>
        <taxon>Trichostrongylus</taxon>
    </lineage>
</organism>
<dbReference type="InterPro" id="IPR001478">
    <property type="entry name" value="PDZ"/>
</dbReference>
<feature type="domain" description="PDZ" evidence="1">
    <location>
        <begin position="34"/>
        <end position="104"/>
    </location>
</feature>
<reference evidence="2 3" key="1">
    <citation type="submission" date="2019-10" db="EMBL/GenBank/DDBJ databases">
        <title>Assembly and Annotation for the nematode Trichostrongylus colubriformis.</title>
        <authorList>
            <person name="Martin J."/>
        </authorList>
    </citation>
    <scope>NUCLEOTIDE SEQUENCE [LARGE SCALE GENOMIC DNA]</scope>
    <source>
        <strain evidence="2">G859</strain>
        <tissue evidence="2">Whole worm</tissue>
    </source>
</reference>
<dbReference type="AlphaFoldDB" id="A0AAN8F2E4"/>
<dbReference type="Gene3D" id="2.30.42.10">
    <property type="match status" value="1"/>
</dbReference>
<sequence length="115" mass="13046">MATATEFPPERERNIKRKEGFQYQLITVAIQKGKKFGLNMVDTDNHVIVTGVENDSMCASLLEKFDRICDVDGIPVTDKELTKQQIIKGLKENRKVSLAVERPANKERLDQVQVS</sequence>
<dbReference type="EMBL" id="WIXE01023711">
    <property type="protein sequence ID" value="KAK5966222.1"/>
    <property type="molecule type" value="Genomic_DNA"/>
</dbReference>
<dbReference type="Proteomes" id="UP001331761">
    <property type="component" value="Unassembled WGS sequence"/>
</dbReference>
<dbReference type="PANTHER" id="PTHR31327">
    <property type="entry name" value="SPERM MEIOSIS PDZ DOMAIN CONTAINING PROTEINS-RELATED"/>
    <property type="match status" value="1"/>
</dbReference>
<dbReference type="SMART" id="SM00228">
    <property type="entry name" value="PDZ"/>
    <property type="match status" value="1"/>
</dbReference>
<accession>A0AAN8F2E4</accession>
<evidence type="ECO:0000259" key="1">
    <source>
        <dbReference type="SMART" id="SM00228"/>
    </source>
</evidence>
<gene>
    <name evidence="2" type="ORF">GCK32_012589</name>
</gene>
<protein>
    <recommendedName>
        <fullName evidence="1">PDZ domain-containing protein</fullName>
    </recommendedName>
</protein>